<dbReference type="InterPro" id="IPR006194">
    <property type="entry name" value="Gly-tRNA-synth_heterodimer"/>
</dbReference>
<dbReference type="VEuPathDB" id="FungiDB:PSHT_10549"/>
<dbReference type="AlphaFoldDB" id="A0A2S4V8W3"/>
<dbReference type="Proteomes" id="UP000238274">
    <property type="component" value="Unassembled WGS sequence"/>
</dbReference>
<keyword evidence="1" id="KW-0507">mRNA processing</keyword>
<dbReference type="PROSITE" id="PS50861">
    <property type="entry name" value="AA_TRNA_LIGASE_II_GLYAB"/>
    <property type="match status" value="1"/>
</dbReference>
<dbReference type="InterPro" id="IPR001878">
    <property type="entry name" value="Znf_CCHC"/>
</dbReference>
<dbReference type="InterPro" id="IPR036875">
    <property type="entry name" value="Znf_CCHC_sf"/>
</dbReference>
<dbReference type="PROSITE" id="PS50158">
    <property type="entry name" value="ZF_CCHC"/>
    <property type="match status" value="1"/>
</dbReference>
<evidence type="ECO:0000259" key="4">
    <source>
        <dbReference type="PROSITE" id="PS50158"/>
    </source>
</evidence>
<evidence type="ECO:0000313" key="6">
    <source>
        <dbReference type="Proteomes" id="UP000238274"/>
    </source>
</evidence>
<dbReference type="GO" id="GO:0008270">
    <property type="term" value="F:zinc ion binding"/>
    <property type="evidence" value="ECO:0007669"/>
    <property type="project" value="UniProtKB-KW"/>
</dbReference>
<keyword evidence="6" id="KW-1185">Reference proteome</keyword>
<evidence type="ECO:0000313" key="5">
    <source>
        <dbReference type="EMBL" id="POW05969.1"/>
    </source>
</evidence>
<dbReference type="GO" id="GO:0005524">
    <property type="term" value="F:ATP binding"/>
    <property type="evidence" value="ECO:0007669"/>
    <property type="project" value="InterPro"/>
</dbReference>
<dbReference type="GO" id="GO:0004820">
    <property type="term" value="F:glycine-tRNA ligase activity"/>
    <property type="evidence" value="ECO:0007669"/>
    <property type="project" value="InterPro"/>
</dbReference>
<dbReference type="GO" id="GO:0006426">
    <property type="term" value="P:glycyl-tRNA aminoacylation"/>
    <property type="evidence" value="ECO:0007669"/>
    <property type="project" value="InterPro"/>
</dbReference>
<dbReference type="VEuPathDB" id="FungiDB:PSTT_09687"/>
<evidence type="ECO:0000256" key="1">
    <source>
        <dbReference type="ARBA" id="ARBA00022664"/>
    </source>
</evidence>
<dbReference type="VEuPathDB" id="FungiDB:PSTT_02038"/>
<dbReference type="GO" id="GO:0006397">
    <property type="term" value="P:mRNA processing"/>
    <property type="evidence" value="ECO:0007669"/>
    <property type="project" value="UniProtKB-KW"/>
</dbReference>
<evidence type="ECO:0000256" key="3">
    <source>
        <dbReference type="SAM" id="MobiDB-lite"/>
    </source>
</evidence>
<feature type="region of interest" description="Disordered" evidence="3">
    <location>
        <begin position="103"/>
        <end position="125"/>
    </location>
</feature>
<dbReference type="GO" id="GO:0003676">
    <property type="term" value="F:nucleic acid binding"/>
    <property type="evidence" value="ECO:0007669"/>
    <property type="project" value="InterPro"/>
</dbReference>
<proteinExistence type="predicted"/>
<dbReference type="EMBL" id="PKSM01000164">
    <property type="protein sequence ID" value="POW05969.1"/>
    <property type="molecule type" value="Genomic_DNA"/>
</dbReference>
<reference evidence="6" key="2">
    <citation type="journal article" date="2018" name="BMC Genomics">
        <title>Genomic insights into host adaptation between the wheat stripe rust pathogen (Puccinia striiformis f. sp. tritici) and the barley stripe rust pathogen (Puccinia striiformis f. sp. hordei).</title>
        <authorList>
            <person name="Xia C."/>
            <person name="Wang M."/>
            <person name="Yin C."/>
            <person name="Cornejo O.E."/>
            <person name="Hulbert S.H."/>
            <person name="Chen X."/>
        </authorList>
    </citation>
    <scope>NUCLEOTIDE SEQUENCE [LARGE SCALE GENOMIC DNA]</scope>
    <source>
        <strain evidence="6">93TX-2</strain>
    </source>
</reference>
<keyword evidence="2" id="KW-0479">Metal-binding</keyword>
<keyword evidence="2" id="KW-0862">Zinc</keyword>
<dbReference type="OrthoDB" id="2507335at2759"/>
<accession>A0A2S4V8W3</accession>
<protein>
    <recommendedName>
        <fullName evidence="4">CCHC-type domain-containing protein</fullName>
    </recommendedName>
</protein>
<name>A0A2S4V8W3_9BASI</name>
<reference evidence="6" key="3">
    <citation type="journal article" date="2018" name="Mol. Plant Microbe Interact.">
        <title>Genome sequence resources for the wheat stripe rust pathogen (Puccinia striiformis f. sp. tritici) and the barley stripe rust pathogen (Puccinia striiformis f. sp. hordei).</title>
        <authorList>
            <person name="Xia C."/>
            <person name="Wang M."/>
            <person name="Yin C."/>
            <person name="Cornejo O.E."/>
            <person name="Hulbert S.H."/>
            <person name="Chen X."/>
        </authorList>
    </citation>
    <scope>NUCLEOTIDE SEQUENCE [LARGE SCALE GENOMIC DNA]</scope>
    <source>
        <strain evidence="6">93TX-2</strain>
    </source>
</reference>
<feature type="domain" description="CCHC-type" evidence="4">
    <location>
        <begin position="69"/>
        <end position="85"/>
    </location>
</feature>
<organism evidence="5 6">
    <name type="scientific">Puccinia striiformis</name>
    <dbReference type="NCBI Taxonomy" id="27350"/>
    <lineage>
        <taxon>Eukaryota</taxon>
        <taxon>Fungi</taxon>
        <taxon>Dikarya</taxon>
        <taxon>Basidiomycota</taxon>
        <taxon>Pucciniomycotina</taxon>
        <taxon>Pucciniomycetes</taxon>
        <taxon>Pucciniales</taxon>
        <taxon>Pucciniaceae</taxon>
        <taxon>Puccinia</taxon>
    </lineage>
</organism>
<reference evidence="5 6" key="1">
    <citation type="submission" date="2017-12" db="EMBL/GenBank/DDBJ databases">
        <title>Gene loss provides genomic basis for host adaptation in cereal stripe rust fungi.</title>
        <authorList>
            <person name="Xia C."/>
        </authorList>
    </citation>
    <scope>NUCLEOTIDE SEQUENCE [LARGE SCALE GENOMIC DNA]</scope>
    <source>
        <strain evidence="5 6">93TX-2</strain>
    </source>
</reference>
<dbReference type="GO" id="GO:0005737">
    <property type="term" value="C:cytoplasm"/>
    <property type="evidence" value="ECO:0007669"/>
    <property type="project" value="InterPro"/>
</dbReference>
<dbReference type="SUPFAM" id="SSF57756">
    <property type="entry name" value="Retrovirus zinc finger-like domains"/>
    <property type="match status" value="1"/>
</dbReference>
<sequence length="312" mass="33599">MEALDLCEEQHWNMMAVSASESVFPSPVPPSALATTVDNDMFDVSAFLAEINHSKWVDALDFYVITANKCWQCGGYNHYARNCPDKLRAGTGGKAMGQPLGTIFGTLPSNGPSKAPNPPSRNQEHARGLADFYQPRYASNRQPDRQPLSVAAQAPAKGGVSAQIVDIGDVPDNLDTLGFYNMGLGEDLIPSESLAPLENTSVFEPSKNRWRMPYPMIRLDVVRLNPIERCSILLSQALTIQPEPAPLSPTISSSSVSATQSPPNVISRSFSSVHDLMGSPNSYTSFSSQPDGNAISMLASKAKAPPSTPCFP</sequence>
<gene>
    <name evidence="5" type="ORF">PSHT_10549</name>
</gene>
<keyword evidence="2" id="KW-0863">Zinc-finger</keyword>
<evidence type="ECO:0000256" key="2">
    <source>
        <dbReference type="PROSITE-ProRule" id="PRU00047"/>
    </source>
</evidence>
<comment type="caution">
    <text evidence="5">The sequence shown here is derived from an EMBL/GenBank/DDBJ whole genome shotgun (WGS) entry which is preliminary data.</text>
</comment>